<name>A0A1M4UTV7_9BACL</name>
<dbReference type="InterPro" id="IPR008269">
    <property type="entry name" value="Lon_proteolytic"/>
</dbReference>
<accession>A0A1M4UTV7</accession>
<dbReference type="Gene3D" id="2.30.42.10">
    <property type="match status" value="1"/>
</dbReference>
<dbReference type="Pfam" id="PF05362">
    <property type="entry name" value="Lon_C"/>
    <property type="match status" value="1"/>
</dbReference>
<dbReference type="GO" id="GO:0030163">
    <property type="term" value="P:protein catabolic process"/>
    <property type="evidence" value="ECO:0007669"/>
    <property type="project" value="InterPro"/>
</dbReference>
<dbReference type="GO" id="GO:0004252">
    <property type="term" value="F:serine-type endopeptidase activity"/>
    <property type="evidence" value="ECO:0007669"/>
    <property type="project" value="InterPro"/>
</dbReference>
<dbReference type="STRING" id="112248.SAMN05444392_10226"/>
<dbReference type="NCBIfam" id="NF041438">
    <property type="entry name" value="SepM_fam_S16"/>
    <property type="match status" value="1"/>
</dbReference>
<dbReference type="GO" id="GO:0005524">
    <property type="term" value="F:ATP binding"/>
    <property type="evidence" value="ECO:0007669"/>
    <property type="project" value="InterPro"/>
</dbReference>
<evidence type="ECO:0000313" key="4">
    <source>
        <dbReference type="EMBL" id="SHE60191.1"/>
    </source>
</evidence>
<evidence type="ECO:0000259" key="2">
    <source>
        <dbReference type="Pfam" id="PF05362"/>
    </source>
</evidence>
<dbReference type="AlphaFoldDB" id="A0A1M4UTV7"/>
<dbReference type="Gene3D" id="3.30.230.10">
    <property type="match status" value="1"/>
</dbReference>
<dbReference type="Proteomes" id="UP000184476">
    <property type="component" value="Unassembled WGS sequence"/>
</dbReference>
<organism evidence="4 5">
    <name type="scientific">Seinonella peptonophila</name>
    <dbReference type="NCBI Taxonomy" id="112248"/>
    <lineage>
        <taxon>Bacteria</taxon>
        <taxon>Bacillati</taxon>
        <taxon>Bacillota</taxon>
        <taxon>Bacilli</taxon>
        <taxon>Bacillales</taxon>
        <taxon>Thermoactinomycetaceae</taxon>
        <taxon>Seinonella</taxon>
    </lineage>
</organism>
<keyword evidence="5" id="KW-1185">Reference proteome</keyword>
<sequence length="347" mass="38298">MRIYRSIFKQVLIGVVAAILVIGLFTWPIPYYVMGAGSAEEIKPTIWVEGKTSLKEKGDFLLTTVSVREGTIFDYLRSKFSSEMELVARDKMVLQGETNQEYELRQKEEMIQSQNAAVVAAFRQAHRPLQIKQQGVKILGFARKPISGLQVGDQIEQIDQHAIPTVTKLHAFLENKRAGDQITLTIRRDGQKLTRKVKLISLSSKQVGIGIVPRNQVSVQSKPKVRITTGEIGGPSAGLMLSLELLNRLVAGDMTHGLRIAGTGTIDEGGQVGQIGGIKYKIMSAAKEKAAYFFCPKDQQPTDENEQQAKQTVKKLGLPIRVIPVRSLQEAVDYLGQLTSAGHLAYT</sequence>
<evidence type="ECO:0000259" key="3">
    <source>
        <dbReference type="Pfam" id="PF13180"/>
    </source>
</evidence>
<dbReference type="GO" id="GO:0006508">
    <property type="term" value="P:proteolysis"/>
    <property type="evidence" value="ECO:0007669"/>
    <property type="project" value="InterPro"/>
</dbReference>
<dbReference type="InterPro" id="IPR027065">
    <property type="entry name" value="Lon_Prtase"/>
</dbReference>
<proteinExistence type="predicted"/>
<dbReference type="InterPro" id="IPR020568">
    <property type="entry name" value="Ribosomal_Su5_D2-typ_SF"/>
</dbReference>
<dbReference type="RefSeq" id="WP_073152978.1">
    <property type="nucleotide sequence ID" value="NZ_FQVL01000002.1"/>
</dbReference>
<evidence type="ECO:0000313" key="5">
    <source>
        <dbReference type="Proteomes" id="UP000184476"/>
    </source>
</evidence>
<dbReference type="InterPro" id="IPR014721">
    <property type="entry name" value="Ribsml_uS5_D2-typ_fold_subgr"/>
</dbReference>
<keyword evidence="1" id="KW-0812">Transmembrane</keyword>
<dbReference type="OrthoDB" id="2356897at2"/>
<feature type="domain" description="PDZ" evidence="3">
    <location>
        <begin position="147"/>
        <end position="199"/>
    </location>
</feature>
<feature type="domain" description="Lon proteolytic" evidence="2">
    <location>
        <begin position="233"/>
        <end position="301"/>
    </location>
</feature>
<dbReference type="Pfam" id="PF13180">
    <property type="entry name" value="PDZ_2"/>
    <property type="match status" value="1"/>
</dbReference>
<evidence type="ECO:0000256" key="1">
    <source>
        <dbReference type="SAM" id="Phobius"/>
    </source>
</evidence>
<gene>
    <name evidence="4" type="ORF">SAMN05444392_10226</name>
</gene>
<keyword evidence="1" id="KW-0472">Membrane</keyword>
<dbReference type="EMBL" id="FQVL01000002">
    <property type="protein sequence ID" value="SHE60191.1"/>
    <property type="molecule type" value="Genomic_DNA"/>
</dbReference>
<protein>
    <submittedName>
        <fullName evidence="4">PDZ domain-containing protein</fullName>
    </submittedName>
</protein>
<dbReference type="SUPFAM" id="SSF50156">
    <property type="entry name" value="PDZ domain-like"/>
    <property type="match status" value="1"/>
</dbReference>
<dbReference type="GO" id="GO:0004176">
    <property type="term" value="F:ATP-dependent peptidase activity"/>
    <property type="evidence" value="ECO:0007669"/>
    <property type="project" value="InterPro"/>
</dbReference>
<dbReference type="InterPro" id="IPR001478">
    <property type="entry name" value="PDZ"/>
</dbReference>
<keyword evidence="1" id="KW-1133">Transmembrane helix</keyword>
<dbReference type="InterPro" id="IPR036034">
    <property type="entry name" value="PDZ_sf"/>
</dbReference>
<reference evidence="4 5" key="1">
    <citation type="submission" date="2016-11" db="EMBL/GenBank/DDBJ databases">
        <authorList>
            <person name="Jaros S."/>
            <person name="Januszkiewicz K."/>
            <person name="Wedrychowicz H."/>
        </authorList>
    </citation>
    <scope>NUCLEOTIDE SEQUENCE [LARGE SCALE GENOMIC DNA]</scope>
    <source>
        <strain evidence="4 5">DSM 44666</strain>
    </source>
</reference>
<feature type="transmembrane region" description="Helical" evidence="1">
    <location>
        <begin position="12"/>
        <end position="33"/>
    </location>
</feature>
<dbReference type="PANTHER" id="PTHR10046">
    <property type="entry name" value="ATP DEPENDENT LON PROTEASE FAMILY MEMBER"/>
    <property type="match status" value="1"/>
</dbReference>
<dbReference type="SUPFAM" id="SSF54211">
    <property type="entry name" value="Ribosomal protein S5 domain 2-like"/>
    <property type="match status" value="1"/>
</dbReference>